<proteinExistence type="predicted"/>
<feature type="domain" description="RES" evidence="1">
    <location>
        <begin position="16"/>
        <end position="142"/>
    </location>
</feature>
<name>A0A2N4UQ09_9GAMM</name>
<evidence type="ECO:0000313" key="2">
    <source>
        <dbReference type="EMBL" id="PLC57099.1"/>
    </source>
</evidence>
<comment type="caution">
    <text evidence="2">The sequence shown here is derived from an EMBL/GenBank/DDBJ whole genome shotgun (WGS) entry which is preliminary data.</text>
</comment>
<dbReference type="SMART" id="SM00953">
    <property type="entry name" value="RES"/>
    <property type="match status" value="1"/>
</dbReference>
<evidence type="ECO:0000259" key="1">
    <source>
        <dbReference type="SMART" id="SM00953"/>
    </source>
</evidence>
<dbReference type="InterPro" id="IPR014914">
    <property type="entry name" value="RES_dom"/>
</dbReference>
<dbReference type="AlphaFoldDB" id="A0A2N4UQ09"/>
<organism evidence="2 3">
    <name type="scientific">Photobacterium carnosum</name>
    <dbReference type="NCBI Taxonomy" id="2023717"/>
    <lineage>
        <taxon>Bacteria</taxon>
        <taxon>Pseudomonadati</taxon>
        <taxon>Pseudomonadota</taxon>
        <taxon>Gammaproteobacteria</taxon>
        <taxon>Vibrionales</taxon>
        <taxon>Vibrionaceae</taxon>
        <taxon>Photobacterium</taxon>
    </lineage>
</organism>
<protein>
    <submittedName>
        <fullName evidence="2">RES domain-containing protein</fullName>
    </submittedName>
</protein>
<accession>A0A2N4UQ09</accession>
<dbReference type="Pfam" id="PF08808">
    <property type="entry name" value="RES"/>
    <property type="match status" value="1"/>
</dbReference>
<gene>
    <name evidence="2" type="ORF">CIK00_15060</name>
</gene>
<keyword evidence="3" id="KW-1185">Reference proteome</keyword>
<evidence type="ECO:0000313" key="3">
    <source>
        <dbReference type="Proteomes" id="UP000234420"/>
    </source>
</evidence>
<dbReference type="RefSeq" id="WP_065208504.1">
    <property type="nucleotide sequence ID" value="NZ_JABJXE010000015.1"/>
</dbReference>
<dbReference type="EMBL" id="NPIB01000020">
    <property type="protein sequence ID" value="PLC57099.1"/>
    <property type="molecule type" value="Genomic_DNA"/>
</dbReference>
<sequence length="162" mass="18023">MITNLFRASPEIYLNNLDGKGGSYANGARWNPAGYPIVYLASSASTALLEMAHYIPHPELVPDNYRLGRYEIPTNLIDTYDKSKLPKNWDEYPHPQSTQQIGKAWLDNSSNVALRLPSSAVPGGYDDIVIFNPCHPKAGELKFIEAFPLAYSSRMFSGLSKD</sequence>
<reference evidence="2 3" key="1">
    <citation type="journal article" date="2018" name="Syst. Appl. Microbiol.">
        <title>Photobacterium carnosum sp. nov., isolated from spoiled modified atmosphere packaged poultry meat.</title>
        <authorList>
            <person name="Hilgarth M."/>
            <person name="Fuertes S."/>
            <person name="Ehrmann M."/>
            <person name="Vogel R.F."/>
        </authorList>
    </citation>
    <scope>NUCLEOTIDE SEQUENCE [LARGE SCALE GENOMIC DNA]</scope>
    <source>
        <strain evidence="2 3">TMW 2.2021</strain>
    </source>
</reference>
<dbReference type="Proteomes" id="UP000234420">
    <property type="component" value="Unassembled WGS sequence"/>
</dbReference>